<protein>
    <submittedName>
        <fullName evidence="2">Uncharacterized protein</fullName>
    </submittedName>
</protein>
<dbReference type="EMBL" id="LQCI01000001">
    <property type="protein sequence ID" value="KZB88555.1"/>
    <property type="molecule type" value="Genomic_DNA"/>
</dbReference>
<feature type="region of interest" description="Disordered" evidence="1">
    <location>
        <begin position="58"/>
        <end position="83"/>
    </location>
</feature>
<gene>
    <name evidence="2" type="ORF">AVL48_00255</name>
</gene>
<name>A0A154MWA9_9PSEU</name>
<sequence>MERAVRNAIAHVDRFLATEPNALLVPPLTGDRVARRERLFAERVRPALVTYRETLARDIAGGGRPDERPGLRHPGLPRRRARR</sequence>
<organism evidence="2 3">
    <name type="scientific">Amycolatopsis regifaucium</name>
    <dbReference type="NCBI Taxonomy" id="546365"/>
    <lineage>
        <taxon>Bacteria</taxon>
        <taxon>Bacillati</taxon>
        <taxon>Actinomycetota</taxon>
        <taxon>Actinomycetes</taxon>
        <taxon>Pseudonocardiales</taxon>
        <taxon>Pseudonocardiaceae</taxon>
        <taxon>Amycolatopsis</taxon>
    </lineage>
</organism>
<comment type="caution">
    <text evidence="2">The sequence shown here is derived from an EMBL/GenBank/DDBJ whole genome shotgun (WGS) entry which is preliminary data.</text>
</comment>
<evidence type="ECO:0000313" key="3">
    <source>
        <dbReference type="Proteomes" id="UP000076321"/>
    </source>
</evidence>
<accession>A0A154MWA9</accession>
<dbReference type="AlphaFoldDB" id="A0A154MWA9"/>
<evidence type="ECO:0000256" key="1">
    <source>
        <dbReference type="SAM" id="MobiDB-lite"/>
    </source>
</evidence>
<dbReference type="Proteomes" id="UP000076321">
    <property type="component" value="Unassembled WGS sequence"/>
</dbReference>
<reference evidence="2 3" key="1">
    <citation type="submission" date="2015-12" db="EMBL/GenBank/DDBJ databases">
        <title>Amycolatopsis regifaucium genome sequencing and assembly.</title>
        <authorList>
            <person name="Mayilraj S."/>
        </authorList>
    </citation>
    <scope>NUCLEOTIDE SEQUENCE [LARGE SCALE GENOMIC DNA]</scope>
    <source>
        <strain evidence="2 3">GY080</strain>
    </source>
</reference>
<evidence type="ECO:0000313" key="2">
    <source>
        <dbReference type="EMBL" id="KZB88555.1"/>
    </source>
</evidence>
<proteinExistence type="predicted"/>